<gene>
    <name evidence="14" type="ORF">FHR86_001585</name>
</gene>
<sequence>MTLTHPAPVPQRQRPVNTMVPVPVVDLTVPVFNEESRIEDNLRRLHGHLKNWLPYSFRITVADNASTDGTLRIAERLARELPELVVVRLAERGRGKTLRHVWLASPSPVLAYMEADMSTDLSALAPLLAPLISGHSDLAIGTRSASSSRVTCSALRAVISRSCNSLLRGTLGARFSDAQCGFKAIRADVAQRILPYTTDDGWFFDTELLVIAERSGLRIHEVPVDWTEQPDPRVDVVRTALADLRGMVRLNRSLRRGDVPVRELQAAFGGAPGRTGWPGRLLRAGAWALMYAGIFLACGSFMSPLPANLVGLALATWAGYLLRNPTGRP</sequence>
<dbReference type="RefSeq" id="WP_167265040.1">
    <property type="nucleotide sequence ID" value="NZ_BAAAVO010000013.1"/>
</dbReference>
<comment type="caution">
    <text evidence="14">The sequence shown here is derived from an EMBL/GenBank/DDBJ whole genome shotgun (WGS) entry which is preliminary data.</text>
</comment>
<evidence type="ECO:0000259" key="13">
    <source>
        <dbReference type="Pfam" id="PF00535"/>
    </source>
</evidence>
<evidence type="ECO:0000256" key="10">
    <source>
        <dbReference type="ARBA" id="ARBA00022989"/>
    </source>
</evidence>
<protein>
    <recommendedName>
        <fullName evidence="4">dolichyl-phosphate beta-glucosyltransferase</fullName>
        <ecNumber evidence="4">2.4.1.117</ecNumber>
    </recommendedName>
</protein>
<keyword evidence="15" id="KW-1185">Reference proteome</keyword>
<dbReference type="EMBL" id="JAAOZD010000003">
    <property type="protein sequence ID" value="NIJ01264.1"/>
    <property type="molecule type" value="Genomic_DNA"/>
</dbReference>
<dbReference type="PANTHER" id="PTHR10859">
    <property type="entry name" value="GLYCOSYL TRANSFERASE"/>
    <property type="match status" value="1"/>
</dbReference>
<comment type="subcellular location">
    <subcellularLocation>
        <location evidence="1">Endoplasmic reticulum membrane</location>
        <topology evidence="1">Single-pass membrane protein</topology>
    </subcellularLocation>
</comment>
<name>A0ABX0TFK9_9MICC</name>
<keyword evidence="7" id="KW-0812">Transmembrane</keyword>
<organism evidence="14 15">
    <name type="scientific">Paenarthrobacter ilicis</name>
    <dbReference type="NCBI Taxonomy" id="43665"/>
    <lineage>
        <taxon>Bacteria</taxon>
        <taxon>Bacillati</taxon>
        <taxon>Actinomycetota</taxon>
        <taxon>Actinomycetes</taxon>
        <taxon>Micrococcales</taxon>
        <taxon>Micrococcaceae</taxon>
        <taxon>Paenarthrobacter</taxon>
    </lineage>
</organism>
<proteinExistence type="inferred from homology"/>
<dbReference type="Proteomes" id="UP000802392">
    <property type="component" value="Unassembled WGS sequence"/>
</dbReference>
<evidence type="ECO:0000313" key="15">
    <source>
        <dbReference type="Proteomes" id="UP000802392"/>
    </source>
</evidence>
<evidence type="ECO:0000256" key="11">
    <source>
        <dbReference type="ARBA" id="ARBA00023136"/>
    </source>
</evidence>
<keyword evidence="10" id="KW-1133">Transmembrane helix</keyword>
<keyword evidence="9" id="KW-0735">Signal-anchor</keyword>
<reference evidence="14 15" key="1">
    <citation type="submission" date="2020-03" db="EMBL/GenBank/DDBJ databases">
        <title>Genomic Encyclopedia of Type Strains, Phase III (KMG-III): the genomes of soil and plant-associated and newly described type strains.</title>
        <authorList>
            <person name="Whitman W."/>
        </authorList>
    </citation>
    <scope>NUCLEOTIDE SEQUENCE [LARGE SCALE GENOMIC DNA]</scope>
    <source>
        <strain evidence="14 15">CECT 4207</strain>
    </source>
</reference>
<dbReference type="SUPFAM" id="SSF53448">
    <property type="entry name" value="Nucleotide-diphospho-sugar transferases"/>
    <property type="match status" value="1"/>
</dbReference>
<evidence type="ECO:0000256" key="4">
    <source>
        <dbReference type="ARBA" id="ARBA00012583"/>
    </source>
</evidence>
<dbReference type="InterPro" id="IPR001173">
    <property type="entry name" value="Glyco_trans_2-like"/>
</dbReference>
<dbReference type="InterPro" id="IPR035518">
    <property type="entry name" value="DPG_synthase"/>
</dbReference>
<comment type="similarity">
    <text evidence="3">Belongs to the glycosyltransferase 2 family.</text>
</comment>
<keyword evidence="6" id="KW-0808">Transferase</keyword>
<dbReference type="Gene3D" id="3.90.550.10">
    <property type="entry name" value="Spore Coat Polysaccharide Biosynthesis Protein SpsA, Chain A"/>
    <property type="match status" value="1"/>
</dbReference>
<evidence type="ECO:0000256" key="8">
    <source>
        <dbReference type="ARBA" id="ARBA00022824"/>
    </source>
</evidence>
<keyword evidence="8" id="KW-0256">Endoplasmic reticulum</keyword>
<dbReference type="InterPro" id="IPR029044">
    <property type="entry name" value="Nucleotide-diphossugar_trans"/>
</dbReference>
<evidence type="ECO:0000313" key="14">
    <source>
        <dbReference type="EMBL" id="NIJ01264.1"/>
    </source>
</evidence>
<dbReference type="EC" id="2.4.1.117" evidence="4"/>
<dbReference type="CDD" id="cd04188">
    <property type="entry name" value="DPG_synthase"/>
    <property type="match status" value="1"/>
</dbReference>
<evidence type="ECO:0000256" key="5">
    <source>
        <dbReference type="ARBA" id="ARBA00022676"/>
    </source>
</evidence>
<evidence type="ECO:0000256" key="12">
    <source>
        <dbReference type="ARBA" id="ARBA00045097"/>
    </source>
</evidence>
<evidence type="ECO:0000256" key="2">
    <source>
        <dbReference type="ARBA" id="ARBA00004922"/>
    </source>
</evidence>
<keyword evidence="11" id="KW-0472">Membrane</keyword>
<evidence type="ECO:0000256" key="1">
    <source>
        <dbReference type="ARBA" id="ARBA00004389"/>
    </source>
</evidence>
<evidence type="ECO:0000256" key="7">
    <source>
        <dbReference type="ARBA" id="ARBA00022692"/>
    </source>
</evidence>
<evidence type="ECO:0000256" key="6">
    <source>
        <dbReference type="ARBA" id="ARBA00022679"/>
    </source>
</evidence>
<dbReference type="PANTHER" id="PTHR10859:SF91">
    <property type="entry name" value="DOLICHYL-PHOSPHATE BETA-GLUCOSYLTRANSFERASE"/>
    <property type="match status" value="1"/>
</dbReference>
<dbReference type="Pfam" id="PF00535">
    <property type="entry name" value="Glycos_transf_2"/>
    <property type="match status" value="1"/>
</dbReference>
<evidence type="ECO:0000256" key="3">
    <source>
        <dbReference type="ARBA" id="ARBA00006739"/>
    </source>
</evidence>
<feature type="domain" description="Glycosyltransferase 2-like" evidence="13">
    <location>
        <begin position="29"/>
        <end position="193"/>
    </location>
</feature>
<evidence type="ECO:0000256" key="9">
    <source>
        <dbReference type="ARBA" id="ARBA00022968"/>
    </source>
</evidence>
<comment type="pathway">
    <text evidence="2">Protein modification; protein glycosylation.</text>
</comment>
<comment type="catalytic activity">
    <reaction evidence="12">
        <text>a di-trans,poly-cis-dolichyl phosphate + UDP-alpha-D-glucose = a di-trans,poly-cis-dolichyl beta-D-glucosyl phosphate + UDP</text>
        <dbReference type="Rhea" id="RHEA:15401"/>
        <dbReference type="Rhea" id="RHEA-COMP:19498"/>
        <dbReference type="Rhea" id="RHEA-COMP:19502"/>
        <dbReference type="ChEBI" id="CHEBI:57525"/>
        <dbReference type="ChEBI" id="CHEBI:57683"/>
        <dbReference type="ChEBI" id="CHEBI:58223"/>
        <dbReference type="ChEBI" id="CHEBI:58885"/>
        <dbReference type="EC" id="2.4.1.117"/>
    </reaction>
    <physiologicalReaction direction="left-to-right" evidence="12">
        <dbReference type="Rhea" id="RHEA:15402"/>
    </physiologicalReaction>
</comment>
<accession>A0ABX0TFK9</accession>
<keyword evidence="5" id="KW-0328">Glycosyltransferase</keyword>